<feature type="transmembrane region" description="Helical" evidence="2">
    <location>
        <begin position="452"/>
        <end position="470"/>
    </location>
</feature>
<feature type="domain" description="PGG" evidence="3">
    <location>
        <begin position="450"/>
        <end position="570"/>
    </location>
</feature>
<sequence>MTSARTEITLDVLGSSTGRAPQDPNPNPNLPRGDLLNGPREDYFKFCVPLFHASSTGNWKAAKGILDQRRDLVRFAISEDYLTALHVAASVEETKPIQDFVQKLVDMMDSKDLELRNKNSNTAFFLAAGAGNLNIVKIMLKKNKRLPTIPGNEEVLPLYDAALYGRHKIVNYLYEDSGKLASANGWTPDRRACLLLRCVDFDIFDVALDIVREYPELASDASILKALAPKAHALKRVKPRLIWRIINSISKAMHMKVGYAENDTDALKFLNIVLENTIRRKEKEYIDRMLEGPATNLADGTQEYTSRLLFIAAEMGNTTFIVELLRAYPNLIQKVNHDQLTIFHIAVMNRHQGIYNLLYEIGMTKDNITMLQDKHGNYMLHLVGNTSKEMRRQTFGASLLMQRELLWFREVEKMMPPALREMKNKVGKTPYEVFSENNHDLVSQGLSWMKDCMVVATLIATVGFAVAYTIPGGYNGDPGDSGNQGDQGNQGIKGDPVFIHKRTFLVFVIADAISVFSSSTSLLMFLSIVTSRQGQRDFLYSLPKKLMIGLVTLFISVASMMVSFSASFFVLYRKKLKWVPILIAIFAFLPVIIFAVLQLPLLSDMFRSMYDSRYLFKPRRRILYYD</sequence>
<dbReference type="Proteomes" id="UP001172457">
    <property type="component" value="Chromosome 3"/>
</dbReference>
<dbReference type="Gene3D" id="1.25.40.20">
    <property type="entry name" value="Ankyrin repeat-containing domain"/>
    <property type="match status" value="2"/>
</dbReference>
<feature type="region of interest" description="Disordered" evidence="1">
    <location>
        <begin position="1"/>
        <end position="35"/>
    </location>
</feature>
<comment type="caution">
    <text evidence="4">The sequence shown here is derived from an EMBL/GenBank/DDBJ whole genome shotgun (WGS) entry which is preliminary data.</text>
</comment>
<evidence type="ECO:0000256" key="2">
    <source>
        <dbReference type="SAM" id="Phobius"/>
    </source>
</evidence>
<accession>A0AA38WEH1</accession>
<keyword evidence="2" id="KW-0472">Membrane</keyword>
<dbReference type="Pfam" id="PF12796">
    <property type="entry name" value="Ank_2"/>
    <property type="match status" value="1"/>
</dbReference>
<evidence type="ECO:0000313" key="5">
    <source>
        <dbReference type="Proteomes" id="UP001172457"/>
    </source>
</evidence>
<protein>
    <recommendedName>
        <fullName evidence="3">PGG domain-containing protein</fullName>
    </recommendedName>
</protein>
<dbReference type="InterPro" id="IPR026961">
    <property type="entry name" value="PGG_dom"/>
</dbReference>
<dbReference type="AlphaFoldDB" id="A0AA38WEH1"/>
<dbReference type="PANTHER" id="PTHR24177:SF443">
    <property type="entry name" value="PGG DOMAIN-CONTAINING PROTEIN"/>
    <property type="match status" value="1"/>
</dbReference>
<feature type="transmembrane region" description="Helical" evidence="2">
    <location>
        <begin position="578"/>
        <end position="602"/>
    </location>
</feature>
<dbReference type="PANTHER" id="PTHR24177">
    <property type="entry name" value="CASKIN"/>
    <property type="match status" value="1"/>
</dbReference>
<keyword evidence="2" id="KW-1133">Transmembrane helix</keyword>
<dbReference type="EMBL" id="JARYMX010000003">
    <property type="protein sequence ID" value="KAJ9557687.1"/>
    <property type="molecule type" value="Genomic_DNA"/>
</dbReference>
<evidence type="ECO:0000256" key="1">
    <source>
        <dbReference type="SAM" id="MobiDB-lite"/>
    </source>
</evidence>
<dbReference type="SUPFAM" id="SSF48403">
    <property type="entry name" value="Ankyrin repeat"/>
    <property type="match status" value="1"/>
</dbReference>
<dbReference type="InterPro" id="IPR036770">
    <property type="entry name" value="Ankyrin_rpt-contain_sf"/>
</dbReference>
<keyword evidence="5" id="KW-1185">Reference proteome</keyword>
<dbReference type="Pfam" id="PF13962">
    <property type="entry name" value="PGG"/>
    <property type="match status" value="1"/>
</dbReference>
<organism evidence="4 5">
    <name type="scientific">Centaurea solstitialis</name>
    <name type="common">yellow star-thistle</name>
    <dbReference type="NCBI Taxonomy" id="347529"/>
    <lineage>
        <taxon>Eukaryota</taxon>
        <taxon>Viridiplantae</taxon>
        <taxon>Streptophyta</taxon>
        <taxon>Embryophyta</taxon>
        <taxon>Tracheophyta</taxon>
        <taxon>Spermatophyta</taxon>
        <taxon>Magnoliopsida</taxon>
        <taxon>eudicotyledons</taxon>
        <taxon>Gunneridae</taxon>
        <taxon>Pentapetalae</taxon>
        <taxon>asterids</taxon>
        <taxon>campanulids</taxon>
        <taxon>Asterales</taxon>
        <taxon>Asteraceae</taxon>
        <taxon>Carduoideae</taxon>
        <taxon>Cardueae</taxon>
        <taxon>Centaureinae</taxon>
        <taxon>Centaurea</taxon>
    </lineage>
</organism>
<gene>
    <name evidence="4" type="ORF">OSB04_012301</name>
</gene>
<name>A0AA38WEH1_9ASTR</name>
<evidence type="ECO:0000313" key="4">
    <source>
        <dbReference type="EMBL" id="KAJ9557687.1"/>
    </source>
</evidence>
<proteinExistence type="predicted"/>
<evidence type="ECO:0000259" key="3">
    <source>
        <dbReference type="Pfam" id="PF13962"/>
    </source>
</evidence>
<feature type="transmembrane region" description="Helical" evidence="2">
    <location>
        <begin position="546"/>
        <end position="572"/>
    </location>
</feature>
<dbReference type="SMART" id="SM00248">
    <property type="entry name" value="ANK"/>
    <property type="match status" value="6"/>
</dbReference>
<reference evidence="4" key="1">
    <citation type="submission" date="2023-03" db="EMBL/GenBank/DDBJ databases">
        <title>Chromosome-scale reference genome and RAD-based genetic map of yellow starthistle (Centaurea solstitialis) reveal putative structural variation and QTLs associated with invader traits.</title>
        <authorList>
            <person name="Reatini B."/>
            <person name="Cang F.A."/>
            <person name="Jiang Q."/>
            <person name="Mckibben M.T.W."/>
            <person name="Barker M.S."/>
            <person name="Rieseberg L.H."/>
            <person name="Dlugosch K.M."/>
        </authorList>
    </citation>
    <scope>NUCLEOTIDE SEQUENCE</scope>
    <source>
        <strain evidence="4">CAN-66</strain>
        <tissue evidence="4">Leaf</tissue>
    </source>
</reference>
<keyword evidence="2" id="KW-0812">Transmembrane</keyword>
<dbReference type="InterPro" id="IPR002110">
    <property type="entry name" value="Ankyrin_rpt"/>
</dbReference>
<feature type="transmembrane region" description="Helical" evidence="2">
    <location>
        <begin position="504"/>
        <end position="526"/>
    </location>
</feature>
<dbReference type="GO" id="GO:0016020">
    <property type="term" value="C:membrane"/>
    <property type="evidence" value="ECO:0007669"/>
    <property type="project" value="TreeGrafter"/>
</dbReference>